<name>A0A1I1SBQ7_9BACI</name>
<protein>
    <submittedName>
        <fullName evidence="1">Uncharacterized protein</fullName>
    </submittedName>
</protein>
<dbReference type="AlphaFoldDB" id="A0A1I1SBQ7"/>
<dbReference type="STRING" id="640948.SAMN05216238_101343"/>
<reference evidence="2" key="1">
    <citation type="submission" date="2016-10" db="EMBL/GenBank/DDBJ databases">
        <authorList>
            <person name="Varghese N."/>
            <person name="Submissions S."/>
        </authorList>
    </citation>
    <scope>NUCLEOTIDE SEQUENCE [LARGE SCALE GENOMIC DNA]</scope>
    <source>
        <strain evidence="2">DSM 22530</strain>
    </source>
</reference>
<dbReference type="EMBL" id="FOMR01000001">
    <property type="protein sequence ID" value="SFD43929.1"/>
    <property type="molecule type" value="Genomic_DNA"/>
</dbReference>
<evidence type="ECO:0000313" key="1">
    <source>
        <dbReference type="EMBL" id="SFD43929.1"/>
    </source>
</evidence>
<organism evidence="1 2">
    <name type="scientific">Lentibacillus persicus</name>
    <dbReference type="NCBI Taxonomy" id="640948"/>
    <lineage>
        <taxon>Bacteria</taxon>
        <taxon>Bacillati</taxon>
        <taxon>Bacillota</taxon>
        <taxon>Bacilli</taxon>
        <taxon>Bacillales</taxon>
        <taxon>Bacillaceae</taxon>
        <taxon>Lentibacillus</taxon>
    </lineage>
</organism>
<sequence>MKHINSPEELYAELEKLNKSNSASTFSVPGKGKFTLVYEDNEKTIQQEVEEDPELREMILESRKNYKKGEYKTTDELIDSLYDRKYKK</sequence>
<accession>A0A1I1SBQ7</accession>
<evidence type="ECO:0000313" key="2">
    <source>
        <dbReference type="Proteomes" id="UP000199474"/>
    </source>
</evidence>
<gene>
    <name evidence="1" type="ORF">SAMN05216238_101343</name>
</gene>
<dbReference type="RefSeq" id="WP_090080383.1">
    <property type="nucleotide sequence ID" value="NZ_FOMR01000001.1"/>
</dbReference>
<dbReference type="OrthoDB" id="1808132at2"/>
<dbReference type="Proteomes" id="UP000199474">
    <property type="component" value="Unassembled WGS sequence"/>
</dbReference>
<keyword evidence="2" id="KW-1185">Reference proteome</keyword>
<proteinExistence type="predicted"/>